<dbReference type="PANTHER" id="PTHR46656:SF3">
    <property type="entry name" value="PUTATIVE-RELATED"/>
    <property type="match status" value="1"/>
</dbReference>
<protein>
    <submittedName>
        <fullName evidence="1">Glycosyltransferase</fullName>
    </submittedName>
</protein>
<name>A0A481YRA0_9VIRU</name>
<dbReference type="Gene3D" id="3.40.50.2000">
    <property type="entry name" value="Glycogen Phosphorylase B"/>
    <property type="match status" value="1"/>
</dbReference>
<accession>A0A481YRA0</accession>
<dbReference type="InterPro" id="IPR027417">
    <property type="entry name" value="P-loop_NTPase"/>
</dbReference>
<evidence type="ECO:0000313" key="1">
    <source>
        <dbReference type="EMBL" id="QBK85803.1"/>
    </source>
</evidence>
<proteinExistence type="predicted"/>
<gene>
    <name evidence="1" type="ORF">LCMAC101_03980</name>
</gene>
<dbReference type="EMBL" id="MK500327">
    <property type="protein sequence ID" value="QBK85803.1"/>
    <property type="molecule type" value="Genomic_DNA"/>
</dbReference>
<dbReference type="SUPFAM" id="SSF52540">
    <property type="entry name" value="P-loop containing nucleoside triphosphate hydrolases"/>
    <property type="match status" value="1"/>
</dbReference>
<dbReference type="PANTHER" id="PTHR46656">
    <property type="entry name" value="PUTATIVE-RELATED"/>
    <property type="match status" value="1"/>
</dbReference>
<organism evidence="1">
    <name type="scientific">Marseillevirus LCMAC101</name>
    <dbReference type="NCBI Taxonomy" id="2506602"/>
    <lineage>
        <taxon>Viruses</taxon>
        <taxon>Varidnaviria</taxon>
        <taxon>Bamfordvirae</taxon>
        <taxon>Nucleocytoviricota</taxon>
        <taxon>Megaviricetes</taxon>
        <taxon>Pimascovirales</taxon>
        <taxon>Pimascovirales incertae sedis</taxon>
        <taxon>Marseilleviridae</taxon>
    </lineage>
</organism>
<dbReference type="SUPFAM" id="SSF53756">
    <property type="entry name" value="UDP-Glycosyltransferase/glycogen phosphorylase"/>
    <property type="match status" value="1"/>
</dbReference>
<dbReference type="GO" id="GO:0016740">
    <property type="term" value="F:transferase activity"/>
    <property type="evidence" value="ECO:0007669"/>
    <property type="project" value="UniProtKB-KW"/>
</dbReference>
<sequence>MQQKKILWVSRLGFPCSYHYVTKSLWEGFKTTPNIFQLYDFTFLTLTIAPRPDQVQTFLKEFKIHPSKFYYPNIDFDTSTPEDEHFETICLAGWLSIIEVIKQVKPDLVIVLEDTEPAKKLGIRMNLAIEKGEIKKTFKTVAYIPVDCHNVESIAKGIEFDHYLSPTKYGAQEFRKIHDNVFDLAHSIRQQSDTRTAKVRDKKEDVFKVISVNTNHIRKRWDLVFQAYLLFAQMYKEPCLLTVKSMVLKGVTSKATLIPNTVFDLVEEYKKWSERMPASNAQIRFYSSEIPVDQLNEMYREADVGLYMTSGEGFGLTPLEGAAFGMPQIVPDNSSFRELFPYYPYRVKTQETSLYLSRECLGSESNSYLCLLKSYIYDKEGFEERIENKIAQIPSLVVSHIRTNLNFGGGSIPVIQHFFTLTECENYIQNQQLLPRFQVLINLDVDFLRRQKWDKYPDSLRSEGRYEMYAKKENITSRTGDGTPSCGIASPEDAAQKLLKLARDPQERERAGAMCKHYASKFTTEEVNNKFFNIIRHIMPTLCPVVILSYERSGTHFLINSLVENFGYDKTWIDIDDLIAFPPGTPFQFNKIYKCHHCASNIVSYNFKGCSLIKLVRDKEDNLKSYQKYLYLVFWDEGPKIKPDMESFREDDVTRDNEEIPKTSLEVFSEHKTMGFQERYQDRKNITQSQRYDDYHSSFDSAPPNLINSIRYEDMIQRFDNVMLSLNPLKGFFKPTKIDTTVL</sequence>
<reference evidence="1" key="1">
    <citation type="journal article" date="2019" name="MBio">
        <title>Virus Genomes from Deep Sea Sediments Expand the Ocean Megavirome and Support Independent Origins of Viral Gigantism.</title>
        <authorList>
            <person name="Backstrom D."/>
            <person name="Yutin N."/>
            <person name="Jorgensen S.L."/>
            <person name="Dharamshi J."/>
            <person name="Homa F."/>
            <person name="Zaremba-Niedwiedzka K."/>
            <person name="Spang A."/>
            <person name="Wolf Y.I."/>
            <person name="Koonin E.V."/>
            <person name="Ettema T.J."/>
        </authorList>
    </citation>
    <scope>NUCLEOTIDE SEQUENCE</scope>
</reference>
<keyword evidence="1" id="KW-0808">Transferase</keyword>
<dbReference type="Gene3D" id="3.40.50.300">
    <property type="entry name" value="P-loop containing nucleotide triphosphate hydrolases"/>
    <property type="match status" value="1"/>
</dbReference>